<keyword evidence="2" id="KW-1185">Reference proteome</keyword>
<reference evidence="1 2" key="1">
    <citation type="journal article" date="2022" name="bioRxiv">
        <title>The genome of the oomycete Peronosclerospora sorghi, a cosmopolitan pathogen of maize and sorghum, is inflated with dispersed pseudogenes.</title>
        <authorList>
            <person name="Fletcher K."/>
            <person name="Martin F."/>
            <person name="Isakeit T."/>
            <person name="Cavanaugh K."/>
            <person name="Magill C."/>
            <person name="Michelmore R."/>
        </authorList>
    </citation>
    <scope>NUCLEOTIDE SEQUENCE [LARGE SCALE GENOMIC DNA]</scope>
    <source>
        <strain evidence="1">P6</strain>
    </source>
</reference>
<sequence>MKILRIDLSRPTSNAVTLYLHLRLVALPLFPETVASATFHIAYKAVALGHFGAPRMDIRHVVKDQSVSNATLEIQDKKELDAFERDMMRRRQVECQIRSVLKIHVRLLGSFATLQASDIPLDKSIWFHGMDGIEDMHSHFRDALQVVPLIH</sequence>
<gene>
    <name evidence="1" type="ORF">PsorP6_007210</name>
</gene>
<name>A0ACC0WAE4_9STRA</name>
<dbReference type="Proteomes" id="UP001163321">
    <property type="component" value="Chromosome 3"/>
</dbReference>
<evidence type="ECO:0000313" key="2">
    <source>
        <dbReference type="Proteomes" id="UP001163321"/>
    </source>
</evidence>
<proteinExistence type="predicted"/>
<protein>
    <submittedName>
        <fullName evidence="1">Uncharacterized protein</fullName>
    </submittedName>
</protein>
<organism evidence="1 2">
    <name type="scientific">Peronosclerospora sorghi</name>
    <dbReference type="NCBI Taxonomy" id="230839"/>
    <lineage>
        <taxon>Eukaryota</taxon>
        <taxon>Sar</taxon>
        <taxon>Stramenopiles</taxon>
        <taxon>Oomycota</taxon>
        <taxon>Peronosporomycetes</taxon>
        <taxon>Peronosporales</taxon>
        <taxon>Peronosporaceae</taxon>
        <taxon>Peronosclerospora</taxon>
    </lineage>
</organism>
<comment type="caution">
    <text evidence="1">The sequence shown here is derived from an EMBL/GenBank/DDBJ whole genome shotgun (WGS) entry which is preliminary data.</text>
</comment>
<evidence type="ECO:0000313" key="1">
    <source>
        <dbReference type="EMBL" id="KAI9914913.1"/>
    </source>
</evidence>
<dbReference type="EMBL" id="CM047582">
    <property type="protein sequence ID" value="KAI9914913.1"/>
    <property type="molecule type" value="Genomic_DNA"/>
</dbReference>
<accession>A0ACC0WAE4</accession>